<reference evidence="2" key="1">
    <citation type="submission" date="2023-05" db="EMBL/GenBank/DDBJ databases">
        <authorList>
            <person name="Stuckert A."/>
        </authorList>
    </citation>
    <scope>NUCLEOTIDE SEQUENCE</scope>
</reference>
<evidence type="ECO:0000313" key="3">
    <source>
        <dbReference type="Proteomes" id="UP001162483"/>
    </source>
</evidence>
<dbReference type="Proteomes" id="UP001162483">
    <property type="component" value="Unassembled WGS sequence"/>
</dbReference>
<gene>
    <name evidence="2" type="ORF">SPARVUS_LOCUS5981085</name>
</gene>
<evidence type="ECO:0000256" key="1">
    <source>
        <dbReference type="SAM" id="MobiDB-lite"/>
    </source>
</evidence>
<name>A0ABN9D0W3_9NEOB</name>
<proteinExistence type="predicted"/>
<feature type="non-terminal residue" evidence="2">
    <location>
        <position position="68"/>
    </location>
</feature>
<comment type="caution">
    <text evidence="2">The sequence shown here is derived from an EMBL/GenBank/DDBJ whole genome shotgun (WGS) entry which is preliminary data.</text>
</comment>
<sequence length="68" mass="7654">MYNTKRSQAGRVGSKRADKVQGAGGRVVRNSRGWYRQSFKVRIRQEADRMQVQGPMGTIHQGTDCRSG</sequence>
<accession>A0ABN9D0W3</accession>
<keyword evidence="3" id="KW-1185">Reference proteome</keyword>
<protein>
    <submittedName>
        <fullName evidence="2">Uncharacterized protein</fullName>
    </submittedName>
</protein>
<organism evidence="2 3">
    <name type="scientific">Staurois parvus</name>
    <dbReference type="NCBI Taxonomy" id="386267"/>
    <lineage>
        <taxon>Eukaryota</taxon>
        <taxon>Metazoa</taxon>
        <taxon>Chordata</taxon>
        <taxon>Craniata</taxon>
        <taxon>Vertebrata</taxon>
        <taxon>Euteleostomi</taxon>
        <taxon>Amphibia</taxon>
        <taxon>Batrachia</taxon>
        <taxon>Anura</taxon>
        <taxon>Neobatrachia</taxon>
        <taxon>Ranoidea</taxon>
        <taxon>Ranidae</taxon>
        <taxon>Staurois</taxon>
    </lineage>
</organism>
<evidence type="ECO:0000313" key="2">
    <source>
        <dbReference type="EMBL" id="CAI9564812.1"/>
    </source>
</evidence>
<dbReference type="EMBL" id="CATNWA010013263">
    <property type="protein sequence ID" value="CAI9564812.1"/>
    <property type="molecule type" value="Genomic_DNA"/>
</dbReference>
<feature type="region of interest" description="Disordered" evidence="1">
    <location>
        <begin position="1"/>
        <end position="25"/>
    </location>
</feature>